<accession>A0AAV6GYQ0</accession>
<reference evidence="1" key="1">
    <citation type="submission" date="2020-10" db="EMBL/GenBank/DDBJ databases">
        <title>Chromosome-scale genome assembly of the Allis shad, Alosa alosa.</title>
        <authorList>
            <person name="Margot Z."/>
            <person name="Christophe K."/>
            <person name="Cabau C."/>
            <person name="Louis A."/>
            <person name="Berthelot C."/>
            <person name="Parey E."/>
            <person name="Roest Crollius H."/>
            <person name="Montfort J."/>
            <person name="Robinson-Rechavi M."/>
            <person name="Bucao C."/>
            <person name="Bouchez O."/>
            <person name="Gislard M."/>
            <person name="Lluch J."/>
            <person name="Milhes M."/>
            <person name="Lampietro C."/>
            <person name="Lopez Roques C."/>
            <person name="Donnadieu C."/>
            <person name="Braasch I."/>
            <person name="Desvignes T."/>
            <person name="Postlethwait J."/>
            <person name="Bobe J."/>
            <person name="Guiguen Y."/>
        </authorList>
    </citation>
    <scope>NUCLEOTIDE SEQUENCE</scope>
    <source>
        <strain evidence="1">M-15738</strain>
        <tissue evidence="1">Blood</tissue>
    </source>
</reference>
<dbReference type="Proteomes" id="UP000823561">
    <property type="component" value="Chromosome 6"/>
</dbReference>
<organism evidence="1 2">
    <name type="scientific">Alosa alosa</name>
    <name type="common">allis shad</name>
    <dbReference type="NCBI Taxonomy" id="278164"/>
    <lineage>
        <taxon>Eukaryota</taxon>
        <taxon>Metazoa</taxon>
        <taxon>Chordata</taxon>
        <taxon>Craniata</taxon>
        <taxon>Vertebrata</taxon>
        <taxon>Euteleostomi</taxon>
        <taxon>Actinopterygii</taxon>
        <taxon>Neopterygii</taxon>
        <taxon>Teleostei</taxon>
        <taxon>Clupei</taxon>
        <taxon>Clupeiformes</taxon>
        <taxon>Clupeoidei</taxon>
        <taxon>Clupeidae</taxon>
        <taxon>Alosa</taxon>
    </lineage>
</organism>
<dbReference type="AlphaFoldDB" id="A0AAV6GYQ0"/>
<protein>
    <submittedName>
        <fullName evidence="1">Uncharacterized protein</fullName>
    </submittedName>
</protein>
<sequence>MLLHGNSPVMNHVGTQRAWSQKAPLSARAFEAPSAWAFVMSLLVTDTDTETAVETNLASKDSHWVFVNEEISDAEIMELSHSSLGRMTVIRQVFPLWKDSNANCMWNNHRISSRLCDPQEGYVQSLEVVAAMCPMTPVVGGPEVRDRRVVRSRYGRKQVWFSGAEEYPRFRQVRGSQNKSEPEALKANRFRV</sequence>
<proteinExistence type="predicted"/>
<gene>
    <name evidence="1" type="ORF">AALO_G00086870</name>
</gene>
<evidence type="ECO:0000313" key="1">
    <source>
        <dbReference type="EMBL" id="KAG5280253.1"/>
    </source>
</evidence>
<dbReference type="Gene3D" id="3.40.50.2300">
    <property type="match status" value="1"/>
</dbReference>
<keyword evidence="2" id="KW-1185">Reference proteome</keyword>
<evidence type="ECO:0000313" key="2">
    <source>
        <dbReference type="Proteomes" id="UP000823561"/>
    </source>
</evidence>
<comment type="caution">
    <text evidence="1">The sequence shown here is derived from an EMBL/GenBank/DDBJ whole genome shotgun (WGS) entry which is preliminary data.</text>
</comment>
<name>A0AAV6GYQ0_9TELE</name>
<dbReference type="EMBL" id="JADWDJ010000006">
    <property type="protein sequence ID" value="KAG5280253.1"/>
    <property type="molecule type" value="Genomic_DNA"/>
</dbReference>